<dbReference type="GO" id="GO:0005634">
    <property type="term" value="C:nucleus"/>
    <property type="evidence" value="ECO:0007669"/>
    <property type="project" value="UniProtKB-SubCell"/>
</dbReference>
<name>A0AA48L8S8_9TREE</name>
<dbReference type="GO" id="GO:0008270">
    <property type="term" value="F:zinc ion binding"/>
    <property type="evidence" value="ECO:0007669"/>
    <property type="project" value="InterPro"/>
</dbReference>
<evidence type="ECO:0000256" key="1">
    <source>
        <dbReference type="ARBA" id="ARBA00004123"/>
    </source>
</evidence>
<organism evidence="7 8">
    <name type="scientific">Cutaneotrichosporon cavernicola</name>
    <dbReference type="NCBI Taxonomy" id="279322"/>
    <lineage>
        <taxon>Eukaryota</taxon>
        <taxon>Fungi</taxon>
        <taxon>Dikarya</taxon>
        <taxon>Basidiomycota</taxon>
        <taxon>Agaricomycotina</taxon>
        <taxon>Tremellomycetes</taxon>
        <taxon>Trichosporonales</taxon>
        <taxon>Trichosporonaceae</taxon>
        <taxon>Cutaneotrichosporon</taxon>
    </lineage>
</organism>
<keyword evidence="8" id="KW-1185">Reference proteome</keyword>
<reference evidence="7" key="1">
    <citation type="journal article" date="2023" name="BMC Genomics">
        <title>Chromosome-level genome assemblies of Cutaneotrichosporon spp. (Trichosporonales, Basidiomycota) reveal imbalanced evolution between nucleotide sequences and chromosome synteny.</title>
        <authorList>
            <person name="Kobayashi Y."/>
            <person name="Kayamori A."/>
            <person name="Aoki K."/>
            <person name="Shiwa Y."/>
            <person name="Matsutani M."/>
            <person name="Fujita N."/>
            <person name="Sugita T."/>
            <person name="Iwasaki W."/>
            <person name="Tanaka N."/>
            <person name="Takashima M."/>
        </authorList>
    </citation>
    <scope>NUCLEOTIDE SEQUENCE</scope>
    <source>
        <strain evidence="7">HIS019</strain>
    </source>
</reference>
<dbReference type="SUPFAM" id="SSF57701">
    <property type="entry name" value="Zn2/Cys6 DNA-binding domain"/>
    <property type="match status" value="1"/>
</dbReference>
<evidence type="ECO:0000256" key="4">
    <source>
        <dbReference type="ARBA" id="ARBA00023163"/>
    </source>
</evidence>
<dbReference type="GO" id="GO:0000981">
    <property type="term" value="F:DNA-binding transcription factor activity, RNA polymerase II-specific"/>
    <property type="evidence" value="ECO:0007669"/>
    <property type="project" value="InterPro"/>
</dbReference>
<comment type="subcellular location">
    <subcellularLocation>
        <location evidence="1">Nucleus</location>
    </subcellularLocation>
</comment>
<keyword evidence="4" id="KW-0804">Transcription</keyword>
<gene>
    <name evidence="7" type="ORF">CcaverHIS019_0605030</name>
</gene>
<dbReference type="PANTHER" id="PTHR31845">
    <property type="entry name" value="FINGER DOMAIN PROTEIN, PUTATIVE-RELATED"/>
    <property type="match status" value="1"/>
</dbReference>
<keyword evidence="6" id="KW-0175">Coiled coil</keyword>
<evidence type="ECO:0008006" key="9">
    <source>
        <dbReference type="Google" id="ProtNLM"/>
    </source>
</evidence>
<dbReference type="GO" id="GO:0000976">
    <property type="term" value="F:transcription cis-regulatory region binding"/>
    <property type="evidence" value="ECO:0007669"/>
    <property type="project" value="TreeGrafter"/>
</dbReference>
<proteinExistence type="predicted"/>
<dbReference type="InterPro" id="IPR001138">
    <property type="entry name" value="Zn2Cys6_DnaBD"/>
</dbReference>
<dbReference type="InterPro" id="IPR036864">
    <property type="entry name" value="Zn2-C6_fun-type_DNA-bd_sf"/>
</dbReference>
<dbReference type="InterPro" id="IPR051089">
    <property type="entry name" value="prtT"/>
</dbReference>
<protein>
    <recommendedName>
        <fullName evidence="9">Zn(2)-C6 fungal-type domain-containing protein</fullName>
    </recommendedName>
</protein>
<dbReference type="RefSeq" id="XP_060459309.1">
    <property type="nucleotide sequence ID" value="XM_060602968.1"/>
</dbReference>
<dbReference type="KEGG" id="ccac:CcaHIS019_0605030"/>
<evidence type="ECO:0000256" key="6">
    <source>
        <dbReference type="SAM" id="Coils"/>
    </source>
</evidence>
<dbReference type="EMBL" id="AP028217">
    <property type="protein sequence ID" value="BEI94044.1"/>
    <property type="molecule type" value="Genomic_DNA"/>
</dbReference>
<dbReference type="GeneID" id="85497914"/>
<evidence type="ECO:0000313" key="8">
    <source>
        <dbReference type="Proteomes" id="UP001233271"/>
    </source>
</evidence>
<evidence type="ECO:0000313" key="7">
    <source>
        <dbReference type="EMBL" id="BEI94044.1"/>
    </source>
</evidence>
<keyword evidence="5" id="KW-0539">Nucleus</keyword>
<feature type="coiled-coil region" evidence="6">
    <location>
        <begin position="86"/>
        <end position="113"/>
    </location>
</feature>
<evidence type="ECO:0000256" key="5">
    <source>
        <dbReference type="ARBA" id="ARBA00023242"/>
    </source>
</evidence>
<sequence>MSRSHSRSRSPSPRKRPKIFRACVACVVSKTRCEDVTPGGCALCRRRNKACSLAAVVGTFEGMTPPLSARSTGSATCSHSRPAAEGDDLRARLDDAEARLERTERALADLETRVSGPISSFRPQPNSQYREDEHVILAGPLRLSNLQLEGHDESLWSVACTRAYPDPISRGLLSPAEAELVWHGFKARAACLLPIPPFTAVSTPLPGHGFVLLAALHHVPALIRDQVALRGMVDECMALAMGSHASIDVVLALLILSLAPPLPDDGGEGAPITPTAWRMLSLARSMCLAMGLEARAVVAVRKGEELVDEMWADSLWILQLWCAVSNRYALLSLMYPQPPPPTPLSLRLPRLQREQLEAANVHLRAEAHLVMAFSPFVARLAAVEHENEWDHDELRELVSAWEVAKAAAADVAAANPQSPSISIDARIIEFALHIRIALFLSWLPTPLKDMRQTVLHCLRKFPLNMTAVLDIVTPPRDGPPPLHLALVPDYAVLMSAAAVIVLKQSVRYVAIAYPGSKLIEGGHLDDAGRTVRTLGRAARFIVTQGEKLLADSDANTHLAEAVWPGQGMTMVDFDLLNFDLSVLYPDIATMELGL</sequence>
<keyword evidence="2" id="KW-0805">Transcription regulation</keyword>
<keyword evidence="3" id="KW-0238">DNA-binding</keyword>
<dbReference type="PANTHER" id="PTHR31845:SF21">
    <property type="entry name" value="REGULATORY PROTEIN LEU3"/>
    <property type="match status" value="1"/>
</dbReference>
<dbReference type="CDD" id="cd00067">
    <property type="entry name" value="GAL4"/>
    <property type="match status" value="1"/>
</dbReference>
<evidence type="ECO:0000256" key="2">
    <source>
        <dbReference type="ARBA" id="ARBA00023015"/>
    </source>
</evidence>
<evidence type="ECO:0000256" key="3">
    <source>
        <dbReference type="ARBA" id="ARBA00023125"/>
    </source>
</evidence>
<dbReference type="AlphaFoldDB" id="A0AA48L8S8"/>
<dbReference type="Proteomes" id="UP001233271">
    <property type="component" value="Chromosome 6"/>
</dbReference>
<accession>A0AA48L8S8</accession>